<comment type="caution">
    <text evidence="2">The sequence shown here is derived from an EMBL/GenBank/DDBJ whole genome shotgun (WGS) entry which is preliminary data.</text>
</comment>
<dbReference type="Pfam" id="PF06985">
    <property type="entry name" value="HET"/>
    <property type="match status" value="1"/>
</dbReference>
<dbReference type="OrthoDB" id="3477286at2759"/>
<evidence type="ECO:0000259" key="1">
    <source>
        <dbReference type="Pfam" id="PF06985"/>
    </source>
</evidence>
<dbReference type="InterPro" id="IPR010730">
    <property type="entry name" value="HET"/>
</dbReference>
<dbReference type="AlphaFoldDB" id="A0A0M9EWG9"/>
<reference evidence="2 3" key="1">
    <citation type="submission" date="2015-04" db="EMBL/GenBank/DDBJ databases">
        <title>The draft genome sequence of Fusarium langsethiae, a T-2/HT-2 mycotoxin producer.</title>
        <authorList>
            <person name="Lysoe E."/>
            <person name="Divon H.H."/>
            <person name="Terzi V."/>
            <person name="Orru L."/>
            <person name="Lamontanara A."/>
            <person name="Kolseth A.-K."/>
            <person name="Frandsen R.J."/>
            <person name="Nielsen K."/>
            <person name="Thrane U."/>
        </authorList>
    </citation>
    <scope>NUCLEOTIDE SEQUENCE [LARGE SCALE GENOMIC DNA]</scope>
    <source>
        <strain evidence="2 3">Fl201059</strain>
    </source>
</reference>
<keyword evidence="3" id="KW-1185">Reference proteome</keyword>
<dbReference type="Proteomes" id="UP000037904">
    <property type="component" value="Unassembled WGS sequence"/>
</dbReference>
<gene>
    <name evidence="2" type="ORF">FLAG1_06244</name>
</gene>
<dbReference type="PANTHER" id="PTHR24148:SF73">
    <property type="entry name" value="HET DOMAIN PROTEIN (AFU_ORTHOLOGUE AFUA_8G01020)"/>
    <property type="match status" value="1"/>
</dbReference>
<name>A0A0M9EWG9_FUSLA</name>
<sequence>MDAIPPPTEAATRELPGHDIFCTPENSDFVSKVPYQSLSTTEQEIRLLKILPDSGSGFVECELLPSVKLAEIQKQYLALSYCAGSAKNTRPIKVNGVRSNVFANLHHALMEARRYWGTQASQQDFLLWVDQICINQFDLAERSHQVGFMRDIYEKAKETLVCLSTPGTREGGMRCLVNLSQVLEREGRNNSDHGYDHLSLYKAKKADFANSWAAFTEVSMSPWWGRAWIFQEFMASEQIIFLHRRHSLRYSYFLGLLRSLQRGELCRDFDPQFFNLPSDLSTDVVQSAMPRMWMLLMAKHHLSGTHDLKTLLILTGHSQATDARDKIYSLLGLIGPGYGIVPDYSVNADIHNLLVKTTKRIILFDGSLEVLYFKNRNTNHNLGGLLPSWVLDWTNKTSFDQICDLKAFYNGDSTKSNLEKLLPSWMLDRTNRTSLDQMSDDEVNNILHNYPYRIKQTPLGALFSQVTHPQNPEAQTTVIQVWAALLDKEFHMIHGNSRGSYCFQGARGYEIEANDRMPIKSDYELWIVRGSPEPLLLMPRAMNDRGEIDMSKMQEARITIF</sequence>
<protein>
    <submittedName>
        <fullName evidence="2">Heterokaryon incompatibility protein or allele</fullName>
    </submittedName>
</protein>
<dbReference type="EMBL" id="JXCE01000116">
    <property type="protein sequence ID" value="KPA40896.1"/>
    <property type="molecule type" value="Genomic_DNA"/>
</dbReference>
<dbReference type="InterPro" id="IPR052895">
    <property type="entry name" value="HetReg/Transcr_Mod"/>
</dbReference>
<evidence type="ECO:0000313" key="2">
    <source>
        <dbReference type="EMBL" id="KPA40896.1"/>
    </source>
</evidence>
<organism evidence="2 3">
    <name type="scientific">Fusarium langsethiae</name>
    <dbReference type="NCBI Taxonomy" id="179993"/>
    <lineage>
        <taxon>Eukaryota</taxon>
        <taxon>Fungi</taxon>
        <taxon>Dikarya</taxon>
        <taxon>Ascomycota</taxon>
        <taxon>Pezizomycotina</taxon>
        <taxon>Sordariomycetes</taxon>
        <taxon>Hypocreomycetidae</taxon>
        <taxon>Hypocreales</taxon>
        <taxon>Nectriaceae</taxon>
        <taxon>Fusarium</taxon>
    </lineage>
</organism>
<feature type="domain" description="Heterokaryon incompatibility" evidence="1">
    <location>
        <begin position="76"/>
        <end position="232"/>
    </location>
</feature>
<evidence type="ECO:0000313" key="3">
    <source>
        <dbReference type="Proteomes" id="UP000037904"/>
    </source>
</evidence>
<proteinExistence type="predicted"/>
<dbReference type="PANTHER" id="PTHR24148">
    <property type="entry name" value="ANKYRIN REPEAT DOMAIN-CONTAINING PROTEIN 39 HOMOLOG-RELATED"/>
    <property type="match status" value="1"/>
</dbReference>
<accession>A0A0M9EWG9</accession>